<dbReference type="EMBL" id="JAOPGA020001651">
    <property type="protein sequence ID" value="KAL0490191.1"/>
    <property type="molecule type" value="Genomic_DNA"/>
</dbReference>
<proteinExistence type="predicted"/>
<sequence>MEVVEGRKKIIGVGNILGGDGGSVLGGSAGNSINNGAGGVSYTNDEGILSNLGVLNVGGLNGVSALNGRKFDSDIIDLEVELEEAEATLKQLKQRIIGLGNILGGNEGSVLGGNAGSSIN</sequence>
<dbReference type="AlphaFoldDB" id="A0AAW2ZND4"/>
<keyword evidence="3" id="KW-1185">Reference proteome</keyword>
<evidence type="ECO:0000313" key="3">
    <source>
        <dbReference type="Proteomes" id="UP001431209"/>
    </source>
</evidence>
<keyword evidence="1" id="KW-0175">Coiled coil</keyword>
<feature type="coiled-coil region" evidence="1">
    <location>
        <begin position="75"/>
        <end position="102"/>
    </location>
</feature>
<feature type="non-terminal residue" evidence="2">
    <location>
        <position position="120"/>
    </location>
</feature>
<reference evidence="2 3" key="1">
    <citation type="submission" date="2024-03" db="EMBL/GenBank/DDBJ databases">
        <title>The Acrasis kona genome and developmental transcriptomes reveal deep origins of eukaryotic multicellular pathways.</title>
        <authorList>
            <person name="Sheikh S."/>
            <person name="Fu C.-J."/>
            <person name="Brown M.W."/>
            <person name="Baldauf S.L."/>
        </authorList>
    </citation>
    <scope>NUCLEOTIDE SEQUENCE [LARGE SCALE GENOMIC DNA]</scope>
    <source>
        <strain evidence="2 3">ATCC MYA-3509</strain>
    </source>
</reference>
<protein>
    <submittedName>
        <fullName evidence="2">Uncharacterized protein</fullName>
    </submittedName>
</protein>
<organism evidence="2 3">
    <name type="scientific">Acrasis kona</name>
    <dbReference type="NCBI Taxonomy" id="1008807"/>
    <lineage>
        <taxon>Eukaryota</taxon>
        <taxon>Discoba</taxon>
        <taxon>Heterolobosea</taxon>
        <taxon>Tetramitia</taxon>
        <taxon>Eutetramitia</taxon>
        <taxon>Acrasidae</taxon>
        <taxon>Acrasis</taxon>
    </lineage>
</organism>
<dbReference type="Proteomes" id="UP001431209">
    <property type="component" value="Unassembled WGS sequence"/>
</dbReference>
<comment type="caution">
    <text evidence="2">The sequence shown here is derived from an EMBL/GenBank/DDBJ whole genome shotgun (WGS) entry which is preliminary data.</text>
</comment>
<name>A0AAW2ZND4_9EUKA</name>
<accession>A0AAW2ZND4</accession>
<gene>
    <name evidence="2" type="ORF">AKO1_006771</name>
</gene>
<evidence type="ECO:0000313" key="2">
    <source>
        <dbReference type="EMBL" id="KAL0490191.1"/>
    </source>
</evidence>
<evidence type="ECO:0000256" key="1">
    <source>
        <dbReference type="SAM" id="Coils"/>
    </source>
</evidence>